<sequence>MHCWVVVVPAWDPKDRFSELYDQVLVHPNYGAEMGWPS</sequence>
<proteinExistence type="predicted"/>
<dbReference type="AlphaFoldDB" id="A0A0A9BZ81"/>
<name>A0A0A9BZ81_ARUDO</name>
<evidence type="ECO:0000313" key="1">
    <source>
        <dbReference type="EMBL" id="JAD69369.1"/>
    </source>
</evidence>
<organism evidence="1">
    <name type="scientific">Arundo donax</name>
    <name type="common">Giant reed</name>
    <name type="synonym">Donax arundinaceus</name>
    <dbReference type="NCBI Taxonomy" id="35708"/>
    <lineage>
        <taxon>Eukaryota</taxon>
        <taxon>Viridiplantae</taxon>
        <taxon>Streptophyta</taxon>
        <taxon>Embryophyta</taxon>
        <taxon>Tracheophyta</taxon>
        <taxon>Spermatophyta</taxon>
        <taxon>Magnoliopsida</taxon>
        <taxon>Liliopsida</taxon>
        <taxon>Poales</taxon>
        <taxon>Poaceae</taxon>
        <taxon>PACMAD clade</taxon>
        <taxon>Arundinoideae</taxon>
        <taxon>Arundineae</taxon>
        <taxon>Arundo</taxon>
    </lineage>
</organism>
<dbReference type="EMBL" id="GBRH01228526">
    <property type="protein sequence ID" value="JAD69369.1"/>
    <property type="molecule type" value="Transcribed_RNA"/>
</dbReference>
<reference evidence="1" key="2">
    <citation type="journal article" date="2015" name="Data Brief">
        <title>Shoot transcriptome of the giant reed, Arundo donax.</title>
        <authorList>
            <person name="Barrero R.A."/>
            <person name="Guerrero F.D."/>
            <person name="Moolhuijzen P."/>
            <person name="Goolsby J.A."/>
            <person name="Tidwell J."/>
            <person name="Bellgard S.E."/>
            <person name="Bellgard M.I."/>
        </authorList>
    </citation>
    <scope>NUCLEOTIDE SEQUENCE</scope>
    <source>
        <tissue evidence="1">Shoot tissue taken approximately 20 cm above the soil surface</tissue>
    </source>
</reference>
<accession>A0A0A9BZ81</accession>
<reference evidence="1" key="1">
    <citation type="submission" date="2014-09" db="EMBL/GenBank/DDBJ databases">
        <authorList>
            <person name="Magalhaes I.L.F."/>
            <person name="Oliveira U."/>
            <person name="Santos F.R."/>
            <person name="Vidigal T.H.D.A."/>
            <person name="Brescovit A.D."/>
            <person name="Santos A.J."/>
        </authorList>
    </citation>
    <scope>NUCLEOTIDE SEQUENCE</scope>
    <source>
        <tissue evidence="1">Shoot tissue taken approximately 20 cm above the soil surface</tissue>
    </source>
</reference>
<protein>
    <submittedName>
        <fullName evidence="1">Uncharacterized protein</fullName>
    </submittedName>
</protein>